<gene>
    <name evidence="2" type="ORF">MNOR_LOCUS20443</name>
</gene>
<evidence type="ECO:0000313" key="3">
    <source>
        <dbReference type="Proteomes" id="UP001497623"/>
    </source>
</evidence>
<keyword evidence="3" id="KW-1185">Reference proteome</keyword>
<protein>
    <submittedName>
        <fullName evidence="2">Uncharacterized protein</fullName>
    </submittedName>
</protein>
<feature type="signal peptide" evidence="1">
    <location>
        <begin position="1"/>
        <end position="20"/>
    </location>
</feature>
<organism evidence="2 3">
    <name type="scientific">Meganyctiphanes norvegica</name>
    <name type="common">Northern krill</name>
    <name type="synonym">Thysanopoda norvegica</name>
    <dbReference type="NCBI Taxonomy" id="48144"/>
    <lineage>
        <taxon>Eukaryota</taxon>
        <taxon>Metazoa</taxon>
        <taxon>Ecdysozoa</taxon>
        <taxon>Arthropoda</taxon>
        <taxon>Crustacea</taxon>
        <taxon>Multicrustacea</taxon>
        <taxon>Malacostraca</taxon>
        <taxon>Eumalacostraca</taxon>
        <taxon>Eucarida</taxon>
        <taxon>Euphausiacea</taxon>
        <taxon>Euphausiidae</taxon>
        <taxon>Meganyctiphanes</taxon>
    </lineage>
</organism>
<sequence length="108" mass="12671">MKIILVVVVAASSLIALGSSSPLKSWITQVANVREARNYPNPLNDPTYRYDYHTGYYNPYRPYPQYVYPNRRPAYPLDVYHLVDGFPHRPFPQHDYTFPKDDNSHYYG</sequence>
<accession>A0AAV2R8D2</accession>
<evidence type="ECO:0000256" key="1">
    <source>
        <dbReference type="SAM" id="SignalP"/>
    </source>
</evidence>
<dbReference type="Proteomes" id="UP001497623">
    <property type="component" value="Unassembled WGS sequence"/>
</dbReference>
<comment type="caution">
    <text evidence="2">The sequence shown here is derived from an EMBL/GenBank/DDBJ whole genome shotgun (WGS) entry which is preliminary data.</text>
</comment>
<keyword evidence="1" id="KW-0732">Signal</keyword>
<dbReference type="AlphaFoldDB" id="A0AAV2R8D2"/>
<dbReference type="EMBL" id="CAXKWB010015807">
    <property type="protein sequence ID" value="CAL4114505.1"/>
    <property type="molecule type" value="Genomic_DNA"/>
</dbReference>
<evidence type="ECO:0000313" key="2">
    <source>
        <dbReference type="EMBL" id="CAL4114505.1"/>
    </source>
</evidence>
<feature type="chain" id="PRO_5043752247" evidence="1">
    <location>
        <begin position="21"/>
        <end position="108"/>
    </location>
</feature>
<reference evidence="2 3" key="1">
    <citation type="submission" date="2024-05" db="EMBL/GenBank/DDBJ databases">
        <authorList>
            <person name="Wallberg A."/>
        </authorList>
    </citation>
    <scope>NUCLEOTIDE SEQUENCE [LARGE SCALE GENOMIC DNA]</scope>
</reference>
<name>A0AAV2R8D2_MEGNR</name>
<proteinExistence type="predicted"/>